<feature type="compositionally biased region" description="Acidic residues" evidence="1">
    <location>
        <begin position="107"/>
        <end position="119"/>
    </location>
</feature>
<gene>
    <name evidence="2" type="ORF">JVT61DRAFT_3394</name>
</gene>
<organism evidence="2 3">
    <name type="scientific">Boletus reticuloceps</name>
    <dbReference type="NCBI Taxonomy" id="495285"/>
    <lineage>
        <taxon>Eukaryota</taxon>
        <taxon>Fungi</taxon>
        <taxon>Dikarya</taxon>
        <taxon>Basidiomycota</taxon>
        <taxon>Agaricomycotina</taxon>
        <taxon>Agaricomycetes</taxon>
        <taxon>Agaricomycetidae</taxon>
        <taxon>Boletales</taxon>
        <taxon>Boletineae</taxon>
        <taxon>Boletaceae</taxon>
        <taxon>Boletoideae</taxon>
        <taxon>Boletus</taxon>
    </lineage>
</organism>
<name>A0A8I3AA64_9AGAM</name>
<evidence type="ECO:0000256" key="1">
    <source>
        <dbReference type="SAM" id="MobiDB-lite"/>
    </source>
</evidence>
<evidence type="ECO:0000313" key="3">
    <source>
        <dbReference type="Proteomes" id="UP000683000"/>
    </source>
</evidence>
<evidence type="ECO:0000313" key="2">
    <source>
        <dbReference type="EMBL" id="KAG6375185.1"/>
    </source>
</evidence>
<feature type="compositionally biased region" description="Basic and acidic residues" evidence="1">
    <location>
        <begin position="87"/>
        <end position="97"/>
    </location>
</feature>
<comment type="caution">
    <text evidence="2">The sequence shown here is derived from an EMBL/GenBank/DDBJ whole genome shotgun (WGS) entry which is preliminary data.</text>
</comment>
<feature type="compositionally biased region" description="Basic residues" evidence="1">
    <location>
        <begin position="1"/>
        <end position="11"/>
    </location>
</feature>
<dbReference type="Proteomes" id="UP000683000">
    <property type="component" value="Unassembled WGS sequence"/>
</dbReference>
<reference evidence="2" key="1">
    <citation type="submission" date="2021-03" db="EMBL/GenBank/DDBJ databases">
        <title>Evolutionary innovations through gain and loss of genes in the ectomycorrhizal Boletales.</title>
        <authorList>
            <person name="Wu G."/>
            <person name="Miyauchi S."/>
            <person name="Morin E."/>
            <person name="Yang Z.-L."/>
            <person name="Xu J."/>
            <person name="Martin F.M."/>
        </authorList>
    </citation>
    <scope>NUCLEOTIDE SEQUENCE</scope>
    <source>
        <strain evidence="2">BR01</strain>
    </source>
</reference>
<feature type="compositionally biased region" description="Basic and acidic residues" evidence="1">
    <location>
        <begin position="29"/>
        <end position="41"/>
    </location>
</feature>
<accession>A0A8I3AA64</accession>
<sequence length="470" mass="53108">MPPKNRFRRRLSQNVRDSAEPEELINRTNNDDISPKQKCEESPSLIVEGSRKRKPSRRLLESDVTQSVVRSAQRHKAKPVRIELSSDESKDSDDRTGRHTLPSFATLEEDEVEADSSDSDVERNSDGVPLELVCWREVTTTDVKSTKPNESSQLNSDTVYLEDVTSPSFVPLAEDKMRVRNQDMLIRKSYDNVVNLPCIFHSFMFGRSAQTASLDLWYQNGGSININFLRELYMFTHHDSYVNLSRVDPGILATRRVSSITNNSGLVFANRAHKDSPYAMCVSIIYVTDCSLYNPCRPFTINGPGLRVIEGDFLVQEFERVLGCLGVMYKKSTFGFDLFTSHFQFRTYVDRQAEGRTNNVSRTPDKSTSKYSITVASPRSVATSSPARLAVPATEQIPVYNFTSRVRPFDPTIDLYPAKTNAPLYNQDFPEGSLALVTYTVNTYDHKTDLTAPYLSFNLHWAALIGTPES</sequence>
<dbReference type="AlphaFoldDB" id="A0A8I3AA64"/>
<protein>
    <submittedName>
        <fullName evidence="2">Uncharacterized protein</fullName>
    </submittedName>
</protein>
<proteinExistence type="predicted"/>
<dbReference type="EMBL" id="JAGFBS010000015">
    <property type="protein sequence ID" value="KAG6375185.1"/>
    <property type="molecule type" value="Genomic_DNA"/>
</dbReference>
<feature type="region of interest" description="Disordered" evidence="1">
    <location>
        <begin position="1"/>
        <end position="125"/>
    </location>
</feature>
<dbReference type="OrthoDB" id="3067694at2759"/>
<keyword evidence="3" id="KW-1185">Reference proteome</keyword>